<name>A0AA88A1W1_FICCA</name>
<feature type="region of interest" description="Disordered" evidence="1">
    <location>
        <begin position="211"/>
        <end position="261"/>
    </location>
</feature>
<reference evidence="2" key="1">
    <citation type="submission" date="2023-07" db="EMBL/GenBank/DDBJ databases">
        <title>draft genome sequence of fig (Ficus carica).</title>
        <authorList>
            <person name="Takahashi T."/>
            <person name="Nishimura K."/>
        </authorList>
    </citation>
    <scope>NUCLEOTIDE SEQUENCE</scope>
</reference>
<gene>
    <name evidence="2" type="ORF">TIFTF001_013944</name>
</gene>
<keyword evidence="3" id="KW-1185">Reference proteome</keyword>
<evidence type="ECO:0000256" key="1">
    <source>
        <dbReference type="SAM" id="MobiDB-lite"/>
    </source>
</evidence>
<organism evidence="2 3">
    <name type="scientific">Ficus carica</name>
    <name type="common">Common fig</name>
    <dbReference type="NCBI Taxonomy" id="3494"/>
    <lineage>
        <taxon>Eukaryota</taxon>
        <taxon>Viridiplantae</taxon>
        <taxon>Streptophyta</taxon>
        <taxon>Embryophyta</taxon>
        <taxon>Tracheophyta</taxon>
        <taxon>Spermatophyta</taxon>
        <taxon>Magnoliopsida</taxon>
        <taxon>eudicotyledons</taxon>
        <taxon>Gunneridae</taxon>
        <taxon>Pentapetalae</taxon>
        <taxon>rosids</taxon>
        <taxon>fabids</taxon>
        <taxon>Rosales</taxon>
        <taxon>Moraceae</taxon>
        <taxon>Ficeae</taxon>
        <taxon>Ficus</taxon>
    </lineage>
</organism>
<comment type="caution">
    <text evidence="2">The sequence shown here is derived from an EMBL/GenBank/DDBJ whole genome shotgun (WGS) entry which is preliminary data.</text>
</comment>
<feature type="compositionally biased region" description="Basic and acidic residues" evidence="1">
    <location>
        <begin position="247"/>
        <end position="261"/>
    </location>
</feature>
<evidence type="ECO:0000313" key="3">
    <source>
        <dbReference type="Proteomes" id="UP001187192"/>
    </source>
</evidence>
<evidence type="ECO:0000313" key="2">
    <source>
        <dbReference type="EMBL" id="GMN44747.1"/>
    </source>
</evidence>
<dbReference type="AlphaFoldDB" id="A0AA88A1W1"/>
<sequence>MLVNENLLGALANTIFPLWGSFRALRRLFGTSLFIKPFSDEKALIAELALSTMKIDFPSFKEILARKRVEKEAVKAAVAAKAYEPPAKEHNVGKKPRKKASMKKKEQVKAIVLESSSEPQITKEKDMNVEEHLDEFSWDGLKAIERRERIRELEAVNKEHVEKLLDIERKFKKATLKARYELLEEYKQSLLVDIDVVEEIELYEESLAEAEASSSAHRMNFEPPTAAVPTTTDEINPVACKLSTTDGPKDEPLEPEKATKQ</sequence>
<proteinExistence type="predicted"/>
<dbReference type="EMBL" id="BTGU01000019">
    <property type="protein sequence ID" value="GMN44747.1"/>
    <property type="molecule type" value="Genomic_DNA"/>
</dbReference>
<accession>A0AA88A1W1</accession>
<protein>
    <submittedName>
        <fullName evidence="2">Uncharacterized protein</fullName>
    </submittedName>
</protein>
<dbReference type="Proteomes" id="UP001187192">
    <property type="component" value="Unassembled WGS sequence"/>
</dbReference>